<accession>D1A915</accession>
<dbReference type="AlphaFoldDB" id="D1A915"/>
<feature type="domain" description="HTH tetR-type" evidence="6">
    <location>
        <begin position="22"/>
        <end position="83"/>
    </location>
</feature>
<proteinExistence type="predicted"/>
<evidence type="ECO:0000256" key="3">
    <source>
        <dbReference type="ARBA" id="ARBA00023163"/>
    </source>
</evidence>
<evidence type="ECO:0000256" key="1">
    <source>
        <dbReference type="ARBA" id="ARBA00023015"/>
    </source>
</evidence>
<dbReference type="Gene3D" id="1.10.357.10">
    <property type="entry name" value="Tetracycline Repressor, domain 2"/>
    <property type="match status" value="1"/>
</dbReference>
<dbReference type="PANTHER" id="PTHR30055:SF148">
    <property type="entry name" value="TETR-FAMILY TRANSCRIPTIONAL REGULATOR"/>
    <property type="match status" value="1"/>
</dbReference>
<keyword evidence="8" id="KW-1185">Reference proteome</keyword>
<dbReference type="Proteomes" id="UP000001918">
    <property type="component" value="Chromosome"/>
</dbReference>
<gene>
    <name evidence="7" type="ordered locus">Tcur_3111</name>
</gene>
<dbReference type="EMBL" id="CP001738">
    <property type="protein sequence ID" value="ACY98653.1"/>
    <property type="molecule type" value="Genomic_DNA"/>
</dbReference>
<dbReference type="eggNOG" id="COG1309">
    <property type="taxonomic scope" value="Bacteria"/>
</dbReference>
<organism evidence="7 8">
    <name type="scientific">Thermomonospora curvata (strain ATCC 19995 / DSM 43183 / JCM 3096 / KCTC 9072 / NBRC 15933 / NCIMB 10081 / Henssen B9)</name>
    <dbReference type="NCBI Taxonomy" id="471852"/>
    <lineage>
        <taxon>Bacteria</taxon>
        <taxon>Bacillati</taxon>
        <taxon>Actinomycetota</taxon>
        <taxon>Actinomycetes</taxon>
        <taxon>Streptosporangiales</taxon>
        <taxon>Thermomonosporaceae</taxon>
        <taxon>Thermomonospora</taxon>
    </lineage>
</organism>
<dbReference type="SUPFAM" id="SSF46689">
    <property type="entry name" value="Homeodomain-like"/>
    <property type="match status" value="1"/>
</dbReference>
<dbReference type="KEGG" id="tcu:Tcur_3111"/>
<evidence type="ECO:0000259" key="6">
    <source>
        <dbReference type="PROSITE" id="PS50977"/>
    </source>
</evidence>
<keyword evidence="2 4" id="KW-0238">DNA-binding</keyword>
<dbReference type="OrthoDB" id="9796019at2"/>
<dbReference type="InterPro" id="IPR050109">
    <property type="entry name" value="HTH-type_TetR-like_transc_reg"/>
</dbReference>
<dbReference type="RefSeq" id="WP_012853437.1">
    <property type="nucleotide sequence ID" value="NC_013510.1"/>
</dbReference>
<dbReference type="Pfam" id="PF00440">
    <property type="entry name" value="TetR_N"/>
    <property type="match status" value="1"/>
</dbReference>
<keyword evidence="1" id="KW-0805">Transcription regulation</keyword>
<dbReference type="SUPFAM" id="SSF48498">
    <property type="entry name" value="Tetracyclin repressor-like, C-terminal domain"/>
    <property type="match status" value="1"/>
</dbReference>
<name>D1A915_THECD</name>
<protein>
    <submittedName>
        <fullName evidence="7">Transcriptional regulator, TetR family</fullName>
    </submittedName>
</protein>
<evidence type="ECO:0000256" key="5">
    <source>
        <dbReference type="SAM" id="MobiDB-lite"/>
    </source>
</evidence>
<evidence type="ECO:0000313" key="8">
    <source>
        <dbReference type="Proteomes" id="UP000001918"/>
    </source>
</evidence>
<sequence length="203" mass="22185">MSQTETRSRRPEPARPGRPRSARADEAILQATLELLAEEAGVAGISMEAVAARAGVGKSTVYRRWPNKERLIVDALAALKRPLPDPAGGSVRDDLLALAEAMCRERSAKHGRCLWNVLGGADKYPELLARYHREVIEPRREIIRRVLRRGVETGELRADLDVEAAIEMLVGAMTLQSRAPAATAPPEDLAERVVDTLLRGIAA</sequence>
<feature type="region of interest" description="Disordered" evidence="5">
    <location>
        <begin position="1"/>
        <end position="24"/>
    </location>
</feature>
<feature type="compositionally biased region" description="Basic and acidic residues" evidence="5">
    <location>
        <begin position="1"/>
        <end position="15"/>
    </location>
</feature>
<feature type="DNA-binding region" description="H-T-H motif" evidence="4">
    <location>
        <begin position="46"/>
        <end position="65"/>
    </location>
</feature>
<evidence type="ECO:0000256" key="2">
    <source>
        <dbReference type="ARBA" id="ARBA00023125"/>
    </source>
</evidence>
<dbReference type="Pfam" id="PF16859">
    <property type="entry name" value="TetR_C_11"/>
    <property type="match status" value="1"/>
</dbReference>
<dbReference type="PROSITE" id="PS50977">
    <property type="entry name" value="HTH_TETR_2"/>
    <property type="match status" value="1"/>
</dbReference>
<dbReference type="GO" id="GO:0003700">
    <property type="term" value="F:DNA-binding transcription factor activity"/>
    <property type="evidence" value="ECO:0007669"/>
    <property type="project" value="TreeGrafter"/>
</dbReference>
<keyword evidence="3" id="KW-0804">Transcription</keyword>
<dbReference type="InterPro" id="IPR001647">
    <property type="entry name" value="HTH_TetR"/>
</dbReference>
<dbReference type="HOGENOM" id="CLU_069356_25_6_11"/>
<dbReference type="Gene3D" id="1.10.10.60">
    <property type="entry name" value="Homeodomain-like"/>
    <property type="match status" value="1"/>
</dbReference>
<evidence type="ECO:0000313" key="7">
    <source>
        <dbReference type="EMBL" id="ACY98653.1"/>
    </source>
</evidence>
<reference evidence="7 8" key="1">
    <citation type="journal article" date="2011" name="Stand. Genomic Sci.">
        <title>Complete genome sequence of Thermomonospora curvata type strain (B9).</title>
        <authorList>
            <person name="Chertkov O."/>
            <person name="Sikorski J."/>
            <person name="Nolan M."/>
            <person name="Lapidus A."/>
            <person name="Lucas S."/>
            <person name="Del Rio T.G."/>
            <person name="Tice H."/>
            <person name="Cheng J.F."/>
            <person name="Goodwin L."/>
            <person name="Pitluck S."/>
            <person name="Liolios K."/>
            <person name="Ivanova N."/>
            <person name="Mavromatis K."/>
            <person name="Mikhailova N."/>
            <person name="Ovchinnikova G."/>
            <person name="Pati A."/>
            <person name="Chen A."/>
            <person name="Palaniappan K."/>
            <person name="Djao O.D."/>
            <person name="Land M."/>
            <person name="Hauser L."/>
            <person name="Chang Y.J."/>
            <person name="Jeffries C.D."/>
            <person name="Brettin T."/>
            <person name="Han C."/>
            <person name="Detter J.C."/>
            <person name="Rohde M."/>
            <person name="Goker M."/>
            <person name="Woyke T."/>
            <person name="Bristow J."/>
            <person name="Eisen J.A."/>
            <person name="Markowitz V."/>
            <person name="Hugenholtz P."/>
            <person name="Klenk H.P."/>
            <person name="Kyrpides N.C."/>
        </authorList>
    </citation>
    <scope>NUCLEOTIDE SEQUENCE [LARGE SCALE GENOMIC DNA]</scope>
    <source>
        <strain evidence="8">ATCC 19995 / DSM 43183 / JCM 3096 / KCTC 9072 / NBRC 15933 / NCIMB 10081 / Henssen B9</strain>
    </source>
</reference>
<evidence type="ECO:0000256" key="4">
    <source>
        <dbReference type="PROSITE-ProRule" id="PRU00335"/>
    </source>
</evidence>
<dbReference type="InterPro" id="IPR036271">
    <property type="entry name" value="Tet_transcr_reg_TetR-rel_C_sf"/>
</dbReference>
<dbReference type="STRING" id="471852.Tcur_3111"/>
<dbReference type="GO" id="GO:0000976">
    <property type="term" value="F:transcription cis-regulatory region binding"/>
    <property type="evidence" value="ECO:0007669"/>
    <property type="project" value="TreeGrafter"/>
</dbReference>
<dbReference type="PANTHER" id="PTHR30055">
    <property type="entry name" value="HTH-TYPE TRANSCRIPTIONAL REGULATOR RUTR"/>
    <property type="match status" value="1"/>
</dbReference>
<dbReference type="InterPro" id="IPR011075">
    <property type="entry name" value="TetR_C"/>
</dbReference>
<dbReference type="InterPro" id="IPR009057">
    <property type="entry name" value="Homeodomain-like_sf"/>
</dbReference>